<reference evidence="1 2" key="1">
    <citation type="submission" date="2018-06" db="EMBL/GenBank/DDBJ databases">
        <title>Genomic Encyclopedia of Archaeal and Bacterial Type Strains, Phase II (KMG-II): from individual species to whole genera.</title>
        <authorList>
            <person name="Goeker M."/>
        </authorList>
    </citation>
    <scope>NUCLEOTIDE SEQUENCE [LARGE SCALE GENOMIC DNA]</scope>
    <source>
        <strain evidence="1 2">DSM 21851</strain>
    </source>
</reference>
<keyword evidence="1" id="KW-0808">Transferase</keyword>
<comment type="caution">
    <text evidence="1">The sequence shown here is derived from an EMBL/GenBank/DDBJ whole genome shotgun (WGS) entry which is preliminary data.</text>
</comment>
<dbReference type="SUPFAM" id="SSF53335">
    <property type="entry name" value="S-adenosyl-L-methionine-dependent methyltransferases"/>
    <property type="match status" value="1"/>
</dbReference>
<dbReference type="GO" id="GO:0008168">
    <property type="term" value="F:methyltransferase activity"/>
    <property type="evidence" value="ECO:0007669"/>
    <property type="project" value="UniProtKB-KW"/>
</dbReference>
<proteinExistence type="predicted"/>
<dbReference type="RefSeq" id="WP_111629088.1">
    <property type="nucleotide sequence ID" value="NZ_QLMC01000003.1"/>
</dbReference>
<dbReference type="Proteomes" id="UP000248790">
    <property type="component" value="Unassembled WGS sequence"/>
</dbReference>
<dbReference type="Gene3D" id="3.40.50.150">
    <property type="entry name" value="Vaccinia Virus protein VP39"/>
    <property type="match status" value="1"/>
</dbReference>
<dbReference type="CDD" id="cd02440">
    <property type="entry name" value="AdoMet_MTases"/>
    <property type="match status" value="1"/>
</dbReference>
<sequence length="251" mass="29399">MSDYNQAYHNEIEANARRSAETVIGFLMRLFHPQSVIDVGCGRGTWLAEWQRQGITDFLGIDGGGQDPTRLLIPPDRFLEYNLNQPFPASKRYDLVTCLEVVEHLKPSSADTIVQTLTGLSDVIVFSAAVPRQGGFQHINEQWPAYWAEKFEAAGYVFTDGIRWQLMPHEEVAWWYRQNLFLVIKKELYEAQYGFLPRFSPDYYVMHKLVYKTYTSWSYRLYFTIEQFIYNHFHSLYHAIYPTIKKILAKS</sequence>
<keyword evidence="1" id="KW-0489">Methyltransferase</keyword>
<protein>
    <submittedName>
        <fullName evidence="1">Methyltransferase family protein</fullName>
    </submittedName>
</protein>
<dbReference type="AlphaFoldDB" id="A0A327X5I8"/>
<accession>A0A327X5I8</accession>
<dbReference type="EMBL" id="QLMC01000003">
    <property type="protein sequence ID" value="RAJ98158.1"/>
    <property type="molecule type" value="Genomic_DNA"/>
</dbReference>
<dbReference type="GO" id="GO:0032259">
    <property type="term" value="P:methylation"/>
    <property type="evidence" value="ECO:0007669"/>
    <property type="project" value="UniProtKB-KW"/>
</dbReference>
<evidence type="ECO:0000313" key="2">
    <source>
        <dbReference type="Proteomes" id="UP000248790"/>
    </source>
</evidence>
<dbReference type="InterPro" id="IPR029063">
    <property type="entry name" value="SAM-dependent_MTases_sf"/>
</dbReference>
<dbReference type="Pfam" id="PF13489">
    <property type="entry name" value="Methyltransf_23"/>
    <property type="match status" value="1"/>
</dbReference>
<dbReference type="OrthoDB" id="9791837at2"/>
<organism evidence="1 2">
    <name type="scientific">Larkinella arboricola</name>
    <dbReference type="NCBI Taxonomy" id="643671"/>
    <lineage>
        <taxon>Bacteria</taxon>
        <taxon>Pseudomonadati</taxon>
        <taxon>Bacteroidota</taxon>
        <taxon>Cytophagia</taxon>
        <taxon>Cytophagales</taxon>
        <taxon>Spirosomataceae</taxon>
        <taxon>Larkinella</taxon>
    </lineage>
</organism>
<evidence type="ECO:0000313" key="1">
    <source>
        <dbReference type="EMBL" id="RAJ98158.1"/>
    </source>
</evidence>
<name>A0A327X5I8_LARAB</name>
<gene>
    <name evidence="1" type="ORF">LX87_03066</name>
</gene>
<keyword evidence="2" id="KW-1185">Reference proteome</keyword>